<dbReference type="Pfam" id="PF03160">
    <property type="entry name" value="Calx-beta"/>
    <property type="match status" value="4"/>
</dbReference>
<evidence type="ECO:0000313" key="8">
    <source>
        <dbReference type="EMBL" id="QKJ18603.1"/>
    </source>
</evidence>
<dbReference type="SMART" id="SM00237">
    <property type="entry name" value="Calx_beta"/>
    <property type="match status" value="3"/>
</dbReference>
<dbReference type="InterPro" id="IPR051171">
    <property type="entry name" value="CaCA"/>
</dbReference>
<proteinExistence type="predicted"/>
<evidence type="ECO:0000256" key="4">
    <source>
        <dbReference type="ARBA" id="ARBA00023065"/>
    </source>
</evidence>
<feature type="chain" id="PRO_5038339702" description="Calx-beta domain-containing protein" evidence="6">
    <location>
        <begin position="22"/>
        <end position="1436"/>
    </location>
</feature>
<feature type="domain" description="Calx-beta" evidence="7">
    <location>
        <begin position="866"/>
        <end position="972"/>
    </location>
</feature>
<dbReference type="PANTHER" id="PTHR11878:SF65">
    <property type="entry name" value="NA_CA-EXCHANGE PROTEIN, ISOFORM G"/>
    <property type="match status" value="1"/>
</dbReference>
<dbReference type="GO" id="GO:0008081">
    <property type="term" value="F:phosphoric diester hydrolase activity"/>
    <property type="evidence" value="ECO:0007669"/>
    <property type="project" value="InterPro"/>
</dbReference>
<feature type="region of interest" description="Disordered" evidence="5">
    <location>
        <begin position="592"/>
        <end position="615"/>
    </location>
</feature>
<keyword evidence="4" id="KW-0813">Transport</keyword>
<dbReference type="GO" id="GO:0006629">
    <property type="term" value="P:lipid metabolic process"/>
    <property type="evidence" value="ECO:0007669"/>
    <property type="project" value="InterPro"/>
</dbReference>
<dbReference type="GO" id="GO:0030001">
    <property type="term" value="P:metal ion transport"/>
    <property type="evidence" value="ECO:0007669"/>
    <property type="project" value="TreeGrafter"/>
</dbReference>
<dbReference type="InterPro" id="IPR038081">
    <property type="entry name" value="CalX-like_sf"/>
</dbReference>
<evidence type="ECO:0000256" key="3">
    <source>
        <dbReference type="ARBA" id="ARBA00022837"/>
    </source>
</evidence>
<feature type="domain" description="Calx-beta" evidence="7">
    <location>
        <begin position="730"/>
        <end position="852"/>
    </location>
</feature>
<keyword evidence="2" id="KW-0677">Repeat</keyword>
<dbReference type="GO" id="GO:0016020">
    <property type="term" value="C:membrane"/>
    <property type="evidence" value="ECO:0007669"/>
    <property type="project" value="InterPro"/>
</dbReference>
<evidence type="ECO:0000256" key="2">
    <source>
        <dbReference type="ARBA" id="ARBA00022737"/>
    </source>
</evidence>
<evidence type="ECO:0000256" key="6">
    <source>
        <dbReference type="SAM" id="SignalP"/>
    </source>
</evidence>
<dbReference type="SUPFAM" id="SSF141072">
    <property type="entry name" value="CalX-like"/>
    <property type="match status" value="4"/>
</dbReference>
<protein>
    <recommendedName>
        <fullName evidence="7">Calx-beta domain-containing protein</fullName>
    </recommendedName>
</protein>
<gene>
    <name evidence="8" type="ORF">HQM25_03860</name>
</gene>
<sequence>MTLTAILIAAILAGATPPAVAQATPATRTAPAAQAEAPASVAAPASTAALAAVTAASAGVENHDQWMKELEAVAPTALKVPLWRFIFPGSHDAGTYDLTETLACENCGKESFRSAWDGCRAAVSDVLCGAAFSTFAALSRPWAQAQDLIVYDQLMAGSRFLDLRFFRATADDEEATRQLAPQHQMTEGTFYIHHTLRGPTLDEILLNIVTFLEEPGHERELLILRLDKLYEGAGDMPTESLSALFAAIEAELGPYLAPASLGVNATPQEVLDSGAQVILALPEIDTSSTPAAYQPVLWSIQNGSAGGANEYPTPDNHTLPWRTDWELVDTMGQIFEKRADPEALFSVGATMGLDGDGTAIIRQILCPGDPGSVLPGGPDGQLCPAIIDDWDEFGGLDDVSAFTNPRLLPALTQIRRDLVNIVHVDYYSTEFTEEVFLLNKGATRTAISIATVKELSSHDDFNGPDYYPVYYYGNLPPSPWQIRSREGLKSNDSASIIPYWSAWRAYPNDWGTASMWFGMVDADVGSDDDWSAIDGSSTLKATEIDVSGCFADVRACPAPGTLSTSGTGSSGSSTVQYSLYACVWSWLPNEQGQSSVPQPDELSRCDRGSGPPNVTIDDVTAVEGTGATPTAFDFTVRMDQPRSRDTSIRFQLVDGTATTGALQPCDPIRCDYGPASTARPYVRIPAGAFSTTVRVNVSADARVESEETFEVRIFDGWPADQGLNIEDGTAIGTIIDDDVYAVSIADASLREGTFQPLGNGLLCTDNPTPMRFDVTLSEPRSVPVRVAYTTRAHGGTALPGEDYTAPALAGQDYTPTSGTLEFSPGVTTQTLEVTVKCDRDYEPNETFEVALSIEGETDVVLGRGSAVGTILDDDDANTIQLTVDGPWTEGSGSAIDPGATFSFTVAMRDRVAHRIVVAYETVDGSAEAPGDYTPTSGTVTIEPLAATSERIEVKVIGDTDVEPDEEFFIQITGFTTPDDPAAAAGFALDRDMTKRAATIRNDDFRTLNVTGASVVEGTDCVTTPLDFTVELSGESTSPVTVRYDTVSGTATANTDYTPASGLLTFEPGETTKTVRVDVLCDSVGEADEELTLALTTPTGATLAGGGSATGEILTDDVIIPPPTVTPHVEGTLGENGWYVSDVVVSFTVETAGAPVTATSGCDGGTVTGDAVALTFTCTVTTGGGTATGATTVKRDANAPTATATLSGTMGENGWYVGDVTVNWTVADTVSGLASTCEPETSSAEGPVLAFECTVSDNAGNETSATSPFYQADSTDPTVTYTGNAGEYGWLDTIAITCVAADSGSGVADHTCADISGPAYDFPVGTTNVSATATDEAGNMGAGSTSFTVRGSLGDLCALVRQWVTQPGVANSLCVKLAASDRAFARGEVTAGNNTLAAFIAEVDAQTEKEIADDKADILISLARQSMREVTPQLPAM</sequence>
<evidence type="ECO:0000259" key="7">
    <source>
        <dbReference type="SMART" id="SM00237"/>
    </source>
</evidence>
<dbReference type="EMBL" id="CP054038">
    <property type="protein sequence ID" value="QKJ18603.1"/>
    <property type="molecule type" value="Genomic_DNA"/>
</dbReference>
<dbReference type="PANTHER" id="PTHR11878">
    <property type="entry name" value="SODIUM/CALCIUM EXCHANGER"/>
    <property type="match status" value="1"/>
</dbReference>
<evidence type="ECO:0000256" key="5">
    <source>
        <dbReference type="SAM" id="MobiDB-lite"/>
    </source>
</evidence>
<feature type="signal peptide" evidence="6">
    <location>
        <begin position="1"/>
        <end position="21"/>
    </location>
</feature>
<dbReference type="RefSeq" id="WP_172989044.1">
    <property type="nucleotide sequence ID" value="NZ_CP054038.1"/>
</dbReference>
<feature type="domain" description="Calx-beta" evidence="7">
    <location>
        <begin position="995"/>
        <end position="1095"/>
    </location>
</feature>
<evidence type="ECO:0000313" key="9">
    <source>
        <dbReference type="Proteomes" id="UP000502498"/>
    </source>
</evidence>
<name>A0A7D4UAL0_9MICO</name>
<organism evidence="8 9">
    <name type="scientific">Microbacterium hominis</name>
    <dbReference type="NCBI Taxonomy" id="162426"/>
    <lineage>
        <taxon>Bacteria</taxon>
        <taxon>Bacillati</taxon>
        <taxon>Actinomycetota</taxon>
        <taxon>Actinomycetes</taxon>
        <taxon>Micrococcales</taxon>
        <taxon>Microbacteriaceae</taxon>
        <taxon>Microbacterium</taxon>
    </lineage>
</organism>
<keyword evidence="3" id="KW-0106">Calcium</keyword>
<dbReference type="SUPFAM" id="SSF51695">
    <property type="entry name" value="PLC-like phosphodiesterases"/>
    <property type="match status" value="1"/>
</dbReference>
<dbReference type="GO" id="GO:0007154">
    <property type="term" value="P:cell communication"/>
    <property type="evidence" value="ECO:0007669"/>
    <property type="project" value="InterPro"/>
</dbReference>
<reference evidence="8 9" key="1">
    <citation type="submission" date="2020-05" db="EMBL/GenBank/DDBJ databases">
        <title>Strain PA2F3 complete genome.</title>
        <authorList>
            <person name="Kim Y.-S."/>
            <person name="Kim S.-J."/>
            <person name="Jung H.-k."/>
            <person name="Kim S.-E."/>
            <person name="Kim K.-H."/>
        </authorList>
    </citation>
    <scope>NUCLEOTIDE SEQUENCE [LARGE SCALE GENOMIC DNA]</scope>
    <source>
        <strain evidence="8 9">PA2F3</strain>
    </source>
</reference>
<dbReference type="Gene3D" id="2.60.40.2030">
    <property type="match status" value="4"/>
</dbReference>
<dbReference type="InterPro" id="IPR003644">
    <property type="entry name" value="Calx_beta"/>
</dbReference>
<keyword evidence="4" id="KW-0406">Ion transport</keyword>
<dbReference type="Proteomes" id="UP000502498">
    <property type="component" value="Chromosome"/>
</dbReference>
<keyword evidence="1 6" id="KW-0732">Signal</keyword>
<dbReference type="Gene3D" id="3.20.20.190">
    <property type="entry name" value="Phosphatidylinositol (PI) phosphodiesterase"/>
    <property type="match status" value="1"/>
</dbReference>
<evidence type="ECO:0000256" key="1">
    <source>
        <dbReference type="ARBA" id="ARBA00022729"/>
    </source>
</evidence>
<accession>A0A7D4UAL0</accession>
<dbReference type="InterPro" id="IPR017946">
    <property type="entry name" value="PLC-like_Pdiesterase_TIM-brl"/>
</dbReference>